<sequence length="163" mass="17361">MKAAILVSSVAVFLASAAIAREQSGSWTPISDEQMGWGTAVCTAGDHDAFCFGLRCFGDGAEWFVFQDGGAPPEGKASAIVVIDNRLHHSLPMERQPGDAYAQIAGEYVKARDAGFLDTLSKGQQIYVAFVDGSGASLTLRGASEELRRTLYMCGVRVRAGRP</sequence>
<organism evidence="2 3">
    <name type="scientific">Pannonibacter phragmitetus</name>
    <dbReference type="NCBI Taxonomy" id="121719"/>
    <lineage>
        <taxon>Bacteria</taxon>
        <taxon>Pseudomonadati</taxon>
        <taxon>Pseudomonadota</taxon>
        <taxon>Alphaproteobacteria</taxon>
        <taxon>Hyphomicrobiales</taxon>
        <taxon>Stappiaceae</taxon>
        <taxon>Pannonibacter</taxon>
    </lineage>
</organism>
<feature type="signal peptide" evidence="1">
    <location>
        <begin position="1"/>
        <end position="20"/>
    </location>
</feature>
<keyword evidence="1" id="KW-0732">Signal</keyword>
<dbReference type="STRING" id="121719.APZ00_10165"/>
<accession>A0A0U3FMD5</accession>
<dbReference type="RefSeq" id="WP_058898853.1">
    <property type="nucleotide sequence ID" value="NZ_CP013068.1"/>
</dbReference>
<keyword evidence="3" id="KW-1185">Reference proteome</keyword>
<dbReference type="AlphaFoldDB" id="A0A0U3FMD5"/>
<reference evidence="2 3" key="1">
    <citation type="submission" date="2015-10" db="EMBL/GenBank/DDBJ databases">
        <title>The world's first case of liver abscess caused by Pannonibacter phragmitetus.</title>
        <authorList>
            <person name="Ming D."/>
            <person name="Wang M."/>
            <person name="Zhou Y."/>
            <person name="Jiang T."/>
            <person name="Hu S."/>
        </authorList>
    </citation>
    <scope>NUCLEOTIDE SEQUENCE [LARGE SCALE GENOMIC DNA]</scope>
    <source>
        <strain evidence="2 3">31801</strain>
    </source>
</reference>
<gene>
    <name evidence="2" type="ORF">APZ00_10165</name>
</gene>
<protein>
    <submittedName>
        <fullName evidence="2">Uncharacterized protein</fullName>
    </submittedName>
</protein>
<evidence type="ECO:0000256" key="1">
    <source>
        <dbReference type="SAM" id="SignalP"/>
    </source>
</evidence>
<evidence type="ECO:0000313" key="2">
    <source>
        <dbReference type="EMBL" id="ALV27374.1"/>
    </source>
</evidence>
<evidence type="ECO:0000313" key="3">
    <source>
        <dbReference type="Proteomes" id="UP000064921"/>
    </source>
</evidence>
<name>A0A0U3FMD5_9HYPH</name>
<feature type="chain" id="PRO_5006838560" evidence="1">
    <location>
        <begin position="21"/>
        <end position="163"/>
    </location>
</feature>
<dbReference type="EMBL" id="CP013068">
    <property type="protein sequence ID" value="ALV27374.1"/>
    <property type="molecule type" value="Genomic_DNA"/>
</dbReference>
<proteinExistence type="predicted"/>
<dbReference type="KEGG" id="pphr:APZ00_10165"/>
<dbReference type="Proteomes" id="UP000064921">
    <property type="component" value="Chromosome"/>
</dbReference>